<gene>
    <name evidence="2" type="ORF">WR25_22681</name>
</gene>
<protein>
    <submittedName>
        <fullName evidence="2">Uncharacterized protein</fullName>
    </submittedName>
</protein>
<name>A0A2A2KB27_9BILA</name>
<organism evidence="2 3">
    <name type="scientific">Diploscapter pachys</name>
    <dbReference type="NCBI Taxonomy" id="2018661"/>
    <lineage>
        <taxon>Eukaryota</taxon>
        <taxon>Metazoa</taxon>
        <taxon>Ecdysozoa</taxon>
        <taxon>Nematoda</taxon>
        <taxon>Chromadorea</taxon>
        <taxon>Rhabditida</taxon>
        <taxon>Rhabditina</taxon>
        <taxon>Rhabditomorpha</taxon>
        <taxon>Rhabditoidea</taxon>
        <taxon>Rhabditidae</taxon>
        <taxon>Diploscapter</taxon>
    </lineage>
</organism>
<evidence type="ECO:0000313" key="3">
    <source>
        <dbReference type="Proteomes" id="UP000218231"/>
    </source>
</evidence>
<keyword evidence="3" id="KW-1185">Reference proteome</keyword>
<evidence type="ECO:0000256" key="1">
    <source>
        <dbReference type="SAM" id="MobiDB-lite"/>
    </source>
</evidence>
<feature type="region of interest" description="Disordered" evidence="1">
    <location>
        <begin position="40"/>
        <end position="60"/>
    </location>
</feature>
<reference evidence="2 3" key="1">
    <citation type="journal article" date="2017" name="Curr. Biol.">
        <title>Genome architecture and evolution of a unichromosomal asexual nematode.</title>
        <authorList>
            <person name="Fradin H."/>
            <person name="Zegar C."/>
            <person name="Gutwein M."/>
            <person name="Lucas J."/>
            <person name="Kovtun M."/>
            <person name="Corcoran D."/>
            <person name="Baugh L.R."/>
            <person name="Kiontke K."/>
            <person name="Gunsalus K."/>
            <person name="Fitch D.H."/>
            <person name="Piano F."/>
        </authorList>
    </citation>
    <scope>NUCLEOTIDE SEQUENCE [LARGE SCALE GENOMIC DNA]</scope>
    <source>
        <strain evidence="2">PF1309</strain>
    </source>
</reference>
<dbReference type="EMBL" id="LIAE01009123">
    <property type="protein sequence ID" value="PAV71184.1"/>
    <property type="molecule type" value="Genomic_DNA"/>
</dbReference>
<feature type="region of interest" description="Disordered" evidence="1">
    <location>
        <begin position="92"/>
        <end position="115"/>
    </location>
</feature>
<accession>A0A2A2KB27</accession>
<comment type="caution">
    <text evidence="2">The sequence shown here is derived from an EMBL/GenBank/DDBJ whole genome shotgun (WGS) entry which is preliminary data.</text>
</comment>
<dbReference type="Proteomes" id="UP000218231">
    <property type="component" value="Unassembled WGS sequence"/>
</dbReference>
<sequence>MPFGPRLNACRAGSWSLSRTLMTDRARCSCASSSAKRIRIRRAGSRASRPNAPRLSTTTRLAPSASTCANSWAPSWSSRPSVVDCQLSCTLPSRSSAGRSKPSAQAFKRNRAGVS</sequence>
<proteinExistence type="predicted"/>
<evidence type="ECO:0000313" key="2">
    <source>
        <dbReference type="EMBL" id="PAV71184.1"/>
    </source>
</evidence>
<dbReference type="AlphaFoldDB" id="A0A2A2KB27"/>